<dbReference type="Gene3D" id="4.10.270.10">
    <property type="entry name" value="Myosin, subunit A"/>
    <property type="match status" value="1"/>
</dbReference>
<dbReference type="GO" id="GO:0005524">
    <property type="term" value="F:ATP binding"/>
    <property type="evidence" value="ECO:0007669"/>
    <property type="project" value="UniProtKB-UniRule"/>
</dbReference>
<dbReference type="EMBL" id="JAPQKR010000016">
    <property type="protein sequence ID" value="KAJ5191286.1"/>
    <property type="molecule type" value="Genomic_DNA"/>
</dbReference>
<dbReference type="PANTHER" id="PTHR13140">
    <property type="entry name" value="MYOSIN"/>
    <property type="match status" value="1"/>
</dbReference>
<keyword evidence="4 10" id="KW-0175">Coiled coil</keyword>
<dbReference type="Gene3D" id="1.20.120.720">
    <property type="entry name" value="Myosin VI head, motor domain, U50 subdomain"/>
    <property type="match status" value="1"/>
</dbReference>
<evidence type="ECO:0000256" key="8">
    <source>
        <dbReference type="ARBA" id="ARBA00064372"/>
    </source>
</evidence>
<feature type="binding site" evidence="9">
    <location>
        <begin position="259"/>
        <end position="266"/>
    </location>
    <ligand>
        <name>ATP</name>
        <dbReference type="ChEBI" id="CHEBI:30616"/>
    </ligand>
</feature>
<dbReference type="GO" id="GO:0000146">
    <property type="term" value="F:microfilament motor activity"/>
    <property type="evidence" value="ECO:0007669"/>
    <property type="project" value="TreeGrafter"/>
</dbReference>
<reference evidence="14" key="2">
    <citation type="journal article" date="2023" name="IMA Fungus">
        <title>Comparative genomic study of the Penicillium genus elucidates a diverse pangenome and 15 lateral gene transfer events.</title>
        <authorList>
            <person name="Petersen C."/>
            <person name="Sorensen T."/>
            <person name="Nielsen M.R."/>
            <person name="Sondergaard T.E."/>
            <person name="Sorensen J.L."/>
            <person name="Fitzpatrick D.A."/>
            <person name="Frisvad J.C."/>
            <person name="Nielsen K.L."/>
        </authorList>
    </citation>
    <scope>NUCLEOTIDE SEQUENCE</scope>
    <source>
        <strain evidence="14">IBT 15544</strain>
    </source>
</reference>
<dbReference type="InterPro" id="IPR001609">
    <property type="entry name" value="Myosin_head_motor_dom-like"/>
</dbReference>
<feature type="compositionally biased region" description="Polar residues" evidence="11">
    <location>
        <begin position="1511"/>
        <end position="1521"/>
    </location>
</feature>
<feature type="compositionally biased region" description="Basic and acidic residues" evidence="11">
    <location>
        <begin position="1465"/>
        <end position="1475"/>
    </location>
</feature>
<keyword evidence="15" id="KW-1185">Reference proteome</keyword>
<keyword evidence="7 9" id="KW-0009">Actin-binding</keyword>
<name>A0A9W9J8M5_9EURO</name>
<feature type="coiled-coil region" evidence="10">
    <location>
        <begin position="1704"/>
        <end position="1771"/>
    </location>
</feature>
<feature type="coiled-coil region" evidence="10">
    <location>
        <begin position="1829"/>
        <end position="1884"/>
    </location>
</feature>
<dbReference type="GO" id="GO:0051015">
    <property type="term" value="F:actin filament binding"/>
    <property type="evidence" value="ECO:0007669"/>
    <property type="project" value="InterPro"/>
</dbReference>
<evidence type="ECO:0000256" key="3">
    <source>
        <dbReference type="ARBA" id="ARBA00022840"/>
    </source>
</evidence>
<dbReference type="PROSITE" id="PS50096">
    <property type="entry name" value="IQ"/>
    <property type="match status" value="1"/>
</dbReference>
<feature type="coiled-coil region" evidence="10">
    <location>
        <begin position="936"/>
        <end position="1431"/>
    </location>
</feature>
<sequence length="2381" mass="274366">MLPSQLNGANGSPKRASLFGRSSPSPAPSQTRPKSAIITPSKGFEPAKSHLRNSSISQISSTLSPASATRERSNSGRNNASSGTFAPSFIKSEELKRGADQIHGLEGDNDFSGNKYVWLRDPEKAFIRGLVLKELEGGQLLVQSDDGDQREVDADQVDKVNPAKFDKADDMAELTHLNEASVVHNLHTRYQSDLIYTYSGLFLVTINPYCPLPIYTNEYVKMYKGRGREETRPHIFAMADEAFRNLVEEGENQSILVTGESGAGKTENTKKVIQYLAAVATSDTPYGRSGTKNLSNLSQQILRANPILEAFGNAQTVRNNNSSRFGKFIRIEFSRSGQICGAWIDWYLLEKSRVVKPNSSERNYHVFYQLLQGADKKTREKLLLNNMQIEDFAYTRDGNDSIVGVSDSDEWNSLIEAFHVMNFSEEDQLCILQTIAAVLHLGNVTIAKESVRADQAALGRDGYASVEKACHLLGIAPEPFVEGLLHPRVKAGREWVKKVQTPEQVRLALDALSKGIYERGFGDLVTRINNQLGRSMADDNYFIGVLDIAGFEIFDNNSFEQLCINYTNEKLQQFFNHHMFVLEQEEYAREQIEWQFIDFGKDLQPTIDLIEMTNPIGIFSCLDEDCVMPKASDKSFTEKLHSLWDRKTPKYRSARLNQGFVLTHYAAEVEYTTHDWLEKNKDPMNDNITRLLAQSDQKHVANLFSDCADSSEGEENPRSRVKRGLFRTVAQKHKEHLSRLMAQLHSTHPHFVRCILPNHKKRPKMLHAPLVLDQLRCNGVLEGIRIARTGFPNRLPFAEFRQRYEVLCKNMPNGYLEGQSAAQIMLEKLGMDKAWYRVGRTKVFFRAGVLADLEEKRDQLIRSIMSRFQSAARGFVQRRISNKRLYRAEATRIIQQNFHAYLELKGSSWWRMFSRMKPLLGDTRTAKEVKKRDDQIKEMEAKMKQDLADKQKLDEDRRRVELEIQKIQQTLESERALALDKEEIFKRLQDREGELTEKLSEAIADQETLEEQLDNLVDAKKKADEQLQLRVTQLEQAGQIIQTLESEKKQLQFSLEEIENRLAEAEGQFSGKNGQIQELTQEIKMLQSHLSLKDRKLQDLETKLLKTDQDLDVKLANTSKELDRSKKQVRELSDENQSIRQQINELSSTSTGYEEMLRRKESEMAVLRNDVKKHDEDTRSLVAEKTSLSTRHDNMQKRLREVQAERDAMRSEKVQLEREAADVKRLLDEKRSEDAEAGESRRMLEQQVHDLKDQLFKTETDLSRERQSRDDVQMLSEHNLAQLKEKYEVLNDSKIEIEKEMYIQQDSLRRANEARVVAENSRKELQTELIKLRERFADVENARLNAEADIERKIKQQADEHITSLRTDLDEKTQLLEDLENERYQLSVRVQELEHAISESDNFRIRHDQHKERLERELVTLRGRLTASENDNRSLLTKIQQKNLDIARSNSKASDNNRVRLTNLQKEKTKLDEENKKLERQLEKLSLSLEDLNHEVQREHKTSRNAEKAASTANIQLSEANRNLENERQLRAQAQANTRQTQNSLDGAHKEIADLHRQLILLHRVFEPEASEPTKSWEAVQPHLSKQVDLAQILETVQHKLQVTEEKYSRAEGQLSEMRRRHADEMKELDTRYSTSKRALLEEIDQNEVANNRTPTHFRKNSENAMKRMSNPATPNRRYNNLQEGAPDSARSDRTVDTVGYQKRMDAAAEIEELQNKLQMTEMQNKHLQSQLQSTPTRDIWQDESPSIRRMQLLERENGRLHDQLDDSAKKVSSLERSIRSGQLSLRDVQAKSHEELYDLINSQEQSRRSLLKVHNDTIAEYGEVKSHHEKLKRSKAALEVDLRDARSEAQELQAGREHDASSRNQLLQEFSELQIRLDAETSRTADLESSLSLYKSRADDYFSKVEQAEITVLKATRAEQFAKSQSQEATETCAQIMSERKEMDALVEDLQRQTQSLEARMEDQAAELQGALQAKQRLQNELEDYRNQRAIDLEDKETSMEQTRQKYQREFTTINCELEMERERLLNVRGENSRLREDLENLRSKWDDEVINSSTWAKEKARLDMVMQDISNSRDEAAKAHNEAQSKVGSLLSQVRTLRTDIDDVTAERDLLLKDKKMLEGRLAEAGERLEDLAKGESPSMRNAASMDRELLELKSKLAQQEDLSTAAVGKMRRADALATEIQKELTTERETNAQLFKDKAGLEKQLKEVQLRCVDLETKSYSSGSQDVRFLHKRIKELETHLEEQESKNSAEQRSLRNVDRTVKDLQSQIDRRDKMNSQLTDDINKARDKIERLLQNIDELQQGDTETQFQARRVERELREEREKALRLERELEGLKGMRTLTRAPMAGLSDMGSRRGSAVYGSNDTPQRKPSNTKGFL</sequence>
<dbReference type="GO" id="GO:1903475">
    <property type="term" value="P:mitotic actomyosin contractile ring assembly"/>
    <property type="evidence" value="ECO:0007669"/>
    <property type="project" value="UniProtKB-ARBA"/>
</dbReference>
<comment type="similarity">
    <text evidence="1 9">Belongs to the TRAFAC class myosin-kinesin ATPase superfamily. Myosin family.</text>
</comment>
<dbReference type="FunFam" id="1.10.10.820:FF:000001">
    <property type="entry name" value="Myosin heavy chain"/>
    <property type="match status" value="1"/>
</dbReference>
<dbReference type="GO" id="GO:0007015">
    <property type="term" value="P:actin filament organization"/>
    <property type="evidence" value="ECO:0007669"/>
    <property type="project" value="TreeGrafter"/>
</dbReference>
<evidence type="ECO:0000256" key="1">
    <source>
        <dbReference type="ARBA" id="ARBA00008314"/>
    </source>
</evidence>
<dbReference type="PANTHER" id="PTHR13140:SF857">
    <property type="entry name" value="MYOSIN-11"/>
    <property type="match status" value="1"/>
</dbReference>
<dbReference type="SUPFAM" id="SSF57997">
    <property type="entry name" value="Tropomyosin"/>
    <property type="match status" value="1"/>
</dbReference>
<dbReference type="InterPro" id="IPR036961">
    <property type="entry name" value="Kinesin_motor_dom_sf"/>
</dbReference>
<evidence type="ECO:0000313" key="14">
    <source>
        <dbReference type="EMBL" id="KAJ5191286.1"/>
    </source>
</evidence>
<feature type="coiled-coil region" evidence="10">
    <location>
        <begin position="1934"/>
        <end position="2046"/>
    </location>
</feature>
<dbReference type="InterPro" id="IPR002928">
    <property type="entry name" value="Myosin_tail"/>
</dbReference>
<feature type="domain" description="Myosin N-terminal SH3-like" evidence="13">
    <location>
        <begin position="112"/>
        <end position="162"/>
    </location>
</feature>
<dbReference type="Pfam" id="PF00063">
    <property type="entry name" value="Myosin_head"/>
    <property type="match status" value="1"/>
</dbReference>
<feature type="region of interest" description="Disordered" evidence="11">
    <location>
        <begin position="1654"/>
        <end position="1695"/>
    </location>
</feature>
<dbReference type="GO" id="GO:0016459">
    <property type="term" value="C:myosin complex"/>
    <property type="evidence" value="ECO:0007669"/>
    <property type="project" value="UniProtKB-KW"/>
</dbReference>
<dbReference type="Gene3D" id="1.20.5.340">
    <property type="match status" value="2"/>
</dbReference>
<dbReference type="GO" id="GO:0120104">
    <property type="term" value="C:mitotic actomyosin contractile ring, proximal layer"/>
    <property type="evidence" value="ECO:0007669"/>
    <property type="project" value="UniProtKB-ARBA"/>
</dbReference>
<evidence type="ECO:0000256" key="4">
    <source>
        <dbReference type="ARBA" id="ARBA00023054"/>
    </source>
</evidence>
<comment type="caution">
    <text evidence="14">The sequence shown here is derived from an EMBL/GenBank/DDBJ whole genome shotgun (WGS) entry which is preliminary data.</text>
</comment>
<dbReference type="PRINTS" id="PR00193">
    <property type="entry name" value="MYOSINHEAVY"/>
</dbReference>
<dbReference type="GO" id="GO:1902404">
    <property type="term" value="P:mitotic actomyosin contractile ring contraction"/>
    <property type="evidence" value="ECO:0007669"/>
    <property type="project" value="UniProtKB-ARBA"/>
</dbReference>
<feature type="domain" description="Myosin motor" evidence="12">
    <location>
        <begin position="166"/>
        <end position="858"/>
    </location>
</feature>
<feature type="compositionally biased region" description="Polar residues" evidence="11">
    <location>
        <begin position="20"/>
        <end position="33"/>
    </location>
</feature>
<feature type="region of interest" description="Disordered" evidence="11">
    <location>
        <begin position="1447"/>
        <end position="1475"/>
    </location>
</feature>
<dbReference type="PROSITE" id="PS51844">
    <property type="entry name" value="SH3_LIKE"/>
    <property type="match status" value="1"/>
</dbReference>
<feature type="compositionally biased region" description="Polar residues" evidence="11">
    <location>
        <begin position="1671"/>
        <end position="1683"/>
    </location>
</feature>
<dbReference type="CDD" id="cd01377">
    <property type="entry name" value="MYSc_class_II"/>
    <property type="match status" value="1"/>
</dbReference>
<feature type="compositionally biased region" description="Low complexity" evidence="11">
    <location>
        <begin position="52"/>
        <end position="67"/>
    </location>
</feature>
<dbReference type="Gene3D" id="1.20.5.170">
    <property type="match status" value="1"/>
</dbReference>
<dbReference type="Gene3D" id="3.40.850.10">
    <property type="entry name" value="Kinesin motor domain"/>
    <property type="match status" value="1"/>
</dbReference>
<proteinExistence type="inferred from homology"/>
<dbReference type="FunFam" id="3.40.850.10:FF:000101">
    <property type="entry name" value="Slow myosin heavy chain 2"/>
    <property type="match status" value="1"/>
</dbReference>
<dbReference type="RefSeq" id="XP_058304226.1">
    <property type="nucleotide sequence ID" value="XM_058457327.1"/>
</dbReference>
<dbReference type="SUPFAM" id="SSF90257">
    <property type="entry name" value="Myosin rod fragments"/>
    <property type="match status" value="1"/>
</dbReference>
<dbReference type="InterPro" id="IPR027417">
    <property type="entry name" value="P-loop_NTPase"/>
</dbReference>
<organism evidence="14 15">
    <name type="scientific">Penicillium cinerascens</name>
    <dbReference type="NCBI Taxonomy" id="70096"/>
    <lineage>
        <taxon>Eukaryota</taxon>
        <taxon>Fungi</taxon>
        <taxon>Dikarya</taxon>
        <taxon>Ascomycota</taxon>
        <taxon>Pezizomycotina</taxon>
        <taxon>Eurotiomycetes</taxon>
        <taxon>Eurotiomycetidae</taxon>
        <taxon>Eurotiales</taxon>
        <taxon>Aspergillaceae</taxon>
        <taxon>Penicillium</taxon>
    </lineage>
</organism>
<dbReference type="Pfam" id="PF02736">
    <property type="entry name" value="Myosin_N"/>
    <property type="match status" value="1"/>
</dbReference>
<dbReference type="Pfam" id="PF24319">
    <property type="entry name" value="DUF7491"/>
    <property type="match status" value="1"/>
</dbReference>
<evidence type="ECO:0000256" key="11">
    <source>
        <dbReference type="SAM" id="MobiDB-lite"/>
    </source>
</evidence>
<dbReference type="InterPro" id="IPR004009">
    <property type="entry name" value="SH3_Myosin"/>
</dbReference>
<accession>A0A9W9J8M5</accession>
<evidence type="ECO:0000259" key="12">
    <source>
        <dbReference type="PROSITE" id="PS51456"/>
    </source>
</evidence>
<dbReference type="GeneID" id="83184628"/>
<protein>
    <submittedName>
        <fullName evidence="14">Myosin type-2 heavy chain 2</fullName>
    </submittedName>
</protein>
<dbReference type="Gene3D" id="1.10.10.820">
    <property type="match status" value="1"/>
</dbReference>
<dbReference type="Pfam" id="PF01576">
    <property type="entry name" value="Myosin_tail_1"/>
    <property type="match status" value="1"/>
</dbReference>
<gene>
    <name evidence="14" type="ORF">N7498_010271</name>
</gene>
<dbReference type="PROSITE" id="PS51456">
    <property type="entry name" value="MYOSIN_MOTOR"/>
    <property type="match status" value="1"/>
</dbReference>
<feature type="compositionally biased region" description="Polar residues" evidence="11">
    <location>
        <begin position="2364"/>
        <end position="2381"/>
    </location>
</feature>
<dbReference type="InterPro" id="IPR055914">
    <property type="entry name" value="DUF7491"/>
</dbReference>
<comment type="subunit">
    <text evidence="8">Binds to cdc4 and rlc1.</text>
</comment>
<dbReference type="Gene3D" id="3.30.70.1590">
    <property type="match status" value="1"/>
</dbReference>
<evidence type="ECO:0000256" key="6">
    <source>
        <dbReference type="ARBA" id="ARBA00023175"/>
    </source>
</evidence>
<keyword evidence="6 9" id="KW-0505">Motor protein</keyword>
<evidence type="ECO:0000256" key="2">
    <source>
        <dbReference type="ARBA" id="ARBA00022741"/>
    </source>
</evidence>
<dbReference type="InterPro" id="IPR008989">
    <property type="entry name" value="Myosin_S1_N"/>
</dbReference>
<keyword evidence="5 9" id="KW-0518">Myosin</keyword>
<feature type="region of interest" description="Disordered" evidence="11">
    <location>
        <begin position="1"/>
        <end position="87"/>
    </location>
</feature>
<keyword evidence="3 9" id="KW-0067">ATP-binding</keyword>
<reference evidence="14" key="1">
    <citation type="submission" date="2022-12" db="EMBL/GenBank/DDBJ databases">
        <authorList>
            <person name="Petersen C."/>
        </authorList>
    </citation>
    <scope>NUCLEOTIDE SEQUENCE</scope>
    <source>
        <strain evidence="14">IBT 15544</strain>
    </source>
</reference>
<dbReference type="Gene3D" id="2.30.30.360">
    <property type="entry name" value="Myosin S1 fragment, N-terminal"/>
    <property type="match status" value="1"/>
</dbReference>
<evidence type="ECO:0000256" key="7">
    <source>
        <dbReference type="ARBA" id="ARBA00023203"/>
    </source>
</evidence>
<dbReference type="GO" id="GO:0016020">
    <property type="term" value="C:membrane"/>
    <property type="evidence" value="ECO:0007669"/>
    <property type="project" value="TreeGrafter"/>
</dbReference>
<dbReference type="Proteomes" id="UP001150904">
    <property type="component" value="Unassembled WGS sequence"/>
</dbReference>
<feature type="region of interest" description="Disordered" evidence="11">
    <location>
        <begin position="2346"/>
        <end position="2381"/>
    </location>
</feature>
<dbReference type="SUPFAM" id="SSF52540">
    <property type="entry name" value="P-loop containing nucleoside triphosphate hydrolases"/>
    <property type="match status" value="1"/>
</dbReference>
<keyword evidence="2 9" id="KW-0547">Nucleotide-binding</keyword>
<evidence type="ECO:0000256" key="5">
    <source>
        <dbReference type="ARBA" id="ARBA00023123"/>
    </source>
</evidence>
<evidence type="ECO:0000313" key="15">
    <source>
        <dbReference type="Proteomes" id="UP001150904"/>
    </source>
</evidence>
<evidence type="ECO:0000256" key="9">
    <source>
        <dbReference type="PROSITE-ProRule" id="PRU00782"/>
    </source>
</evidence>
<evidence type="ECO:0000259" key="13">
    <source>
        <dbReference type="PROSITE" id="PS51844"/>
    </source>
</evidence>
<dbReference type="Gene3D" id="1.20.58.530">
    <property type="match status" value="1"/>
</dbReference>
<dbReference type="SMART" id="SM00242">
    <property type="entry name" value="MYSc"/>
    <property type="match status" value="1"/>
</dbReference>
<feature type="compositionally biased region" description="Polar residues" evidence="11">
    <location>
        <begin position="1"/>
        <end position="10"/>
    </location>
</feature>
<feature type="coiled-coil region" evidence="10">
    <location>
        <begin position="1594"/>
        <end position="1628"/>
    </location>
</feature>
<feature type="region of interest" description="Actin-binding" evidence="9">
    <location>
        <begin position="737"/>
        <end position="759"/>
    </location>
</feature>
<feature type="region of interest" description="Disordered" evidence="11">
    <location>
        <begin position="1495"/>
        <end position="1521"/>
    </location>
</feature>
<dbReference type="OrthoDB" id="6108017at2759"/>
<feature type="compositionally biased region" description="Polar residues" evidence="11">
    <location>
        <begin position="1447"/>
        <end position="1464"/>
    </location>
</feature>
<feature type="compositionally biased region" description="Basic and acidic residues" evidence="11">
    <location>
        <begin position="1495"/>
        <end position="1507"/>
    </location>
</feature>
<feature type="region of interest" description="Disordered" evidence="11">
    <location>
        <begin position="2243"/>
        <end position="2268"/>
    </location>
</feature>
<dbReference type="FunFam" id="1.20.58.530:FF:000001">
    <property type="entry name" value="Myosin heavy chain"/>
    <property type="match status" value="1"/>
</dbReference>
<evidence type="ECO:0000256" key="10">
    <source>
        <dbReference type="SAM" id="Coils"/>
    </source>
</evidence>